<proteinExistence type="predicted"/>
<name>A0A9D5AYW6_PEA</name>
<gene>
    <name evidence="2" type="ORF">KIW84_032582</name>
</gene>
<feature type="compositionally biased region" description="Low complexity" evidence="1">
    <location>
        <begin position="1"/>
        <end position="11"/>
    </location>
</feature>
<evidence type="ECO:0000313" key="2">
    <source>
        <dbReference type="EMBL" id="KAI5427223.1"/>
    </source>
</evidence>
<evidence type="ECO:0000256" key="1">
    <source>
        <dbReference type="SAM" id="MobiDB-lite"/>
    </source>
</evidence>
<dbReference type="GO" id="GO:0046404">
    <property type="term" value="F:ATP-dependent polydeoxyribonucleotide 5'-hydroxyl-kinase activity"/>
    <property type="evidence" value="ECO:0007669"/>
    <property type="project" value="TreeGrafter"/>
</dbReference>
<accession>A0A9D5AYW6</accession>
<reference evidence="2 3" key="1">
    <citation type="journal article" date="2022" name="Nat. Genet.">
        <title>Improved pea reference genome and pan-genome highlight genomic features and evolutionary characteristics.</title>
        <authorList>
            <person name="Yang T."/>
            <person name="Liu R."/>
            <person name="Luo Y."/>
            <person name="Hu S."/>
            <person name="Wang D."/>
            <person name="Wang C."/>
            <person name="Pandey M.K."/>
            <person name="Ge S."/>
            <person name="Xu Q."/>
            <person name="Li N."/>
            <person name="Li G."/>
            <person name="Huang Y."/>
            <person name="Saxena R.K."/>
            <person name="Ji Y."/>
            <person name="Li M."/>
            <person name="Yan X."/>
            <person name="He Y."/>
            <person name="Liu Y."/>
            <person name="Wang X."/>
            <person name="Xiang C."/>
            <person name="Varshney R.K."/>
            <person name="Ding H."/>
            <person name="Gao S."/>
            <person name="Zong X."/>
        </authorList>
    </citation>
    <scope>NUCLEOTIDE SEQUENCE [LARGE SCALE GENOMIC DNA]</scope>
    <source>
        <strain evidence="2 3">cv. Zhongwan 6</strain>
    </source>
</reference>
<dbReference type="Gramene" id="Psat03G0258200-T11">
    <property type="protein sequence ID" value="KAI5427223.1"/>
    <property type="gene ID" value="KIW84_032582"/>
</dbReference>
<organism evidence="2 3">
    <name type="scientific">Pisum sativum</name>
    <name type="common">Garden pea</name>
    <name type="synonym">Lathyrus oleraceus</name>
    <dbReference type="NCBI Taxonomy" id="3888"/>
    <lineage>
        <taxon>Eukaryota</taxon>
        <taxon>Viridiplantae</taxon>
        <taxon>Streptophyta</taxon>
        <taxon>Embryophyta</taxon>
        <taxon>Tracheophyta</taxon>
        <taxon>Spermatophyta</taxon>
        <taxon>Magnoliopsida</taxon>
        <taxon>eudicotyledons</taxon>
        <taxon>Gunneridae</taxon>
        <taxon>Pentapetalae</taxon>
        <taxon>rosids</taxon>
        <taxon>fabids</taxon>
        <taxon>Fabales</taxon>
        <taxon>Fabaceae</taxon>
        <taxon>Papilionoideae</taxon>
        <taxon>50 kb inversion clade</taxon>
        <taxon>NPAAA clade</taxon>
        <taxon>Hologalegina</taxon>
        <taxon>IRL clade</taxon>
        <taxon>Fabeae</taxon>
        <taxon>Lathyrus</taxon>
    </lineage>
</organism>
<dbReference type="GO" id="GO:0046403">
    <property type="term" value="F:polynucleotide 3'-phosphatase activity"/>
    <property type="evidence" value="ECO:0007669"/>
    <property type="project" value="TreeGrafter"/>
</dbReference>
<keyword evidence="3" id="KW-1185">Reference proteome</keyword>
<dbReference type="GO" id="GO:0006281">
    <property type="term" value="P:DNA repair"/>
    <property type="evidence" value="ECO:0007669"/>
    <property type="project" value="TreeGrafter"/>
</dbReference>
<dbReference type="GO" id="GO:0003690">
    <property type="term" value="F:double-stranded DNA binding"/>
    <property type="evidence" value="ECO:0007669"/>
    <property type="project" value="TreeGrafter"/>
</dbReference>
<protein>
    <submittedName>
        <fullName evidence="2">Uncharacterized protein</fullName>
    </submittedName>
</protein>
<dbReference type="AlphaFoldDB" id="A0A9D5AYW6"/>
<dbReference type="PANTHER" id="PTHR12083">
    <property type="entry name" value="BIFUNCTIONAL POLYNUCLEOTIDE PHOSPHATASE/KINASE"/>
    <property type="match status" value="1"/>
</dbReference>
<comment type="caution">
    <text evidence="2">The sequence shown here is derived from an EMBL/GenBank/DDBJ whole genome shotgun (WGS) entry which is preliminary data.</text>
</comment>
<dbReference type="EMBL" id="JAMSHJ010000003">
    <property type="protein sequence ID" value="KAI5427223.1"/>
    <property type="molecule type" value="Genomic_DNA"/>
</dbReference>
<dbReference type="PANTHER" id="PTHR12083:SF9">
    <property type="entry name" value="BIFUNCTIONAL POLYNUCLEOTIDE PHOSPHATASE_KINASE"/>
    <property type="match status" value="1"/>
</dbReference>
<sequence length="210" mass="23971">MLSSTTSTTSTNEKVDDQDANPQNMDKEDTTDPSMSITEPMLGRGHRIKQPSTRLQHYVTNTARRLSSSNCSLYPKATSGAPYPITNYVNYDHFSIAHRDFLSSISQEKEPINYTEAMKDSRWREAMQSEIHALETNGTWTDDGLQDSSKIAAFDFDGCLAKTAVNISFYVADAARREKDHSDADIKFAEIWRGIKWERFAFRYRCICNR</sequence>
<feature type="region of interest" description="Disordered" evidence="1">
    <location>
        <begin position="1"/>
        <end position="51"/>
    </location>
</feature>
<dbReference type="Proteomes" id="UP001058974">
    <property type="component" value="Chromosome 3"/>
</dbReference>
<evidence type="ECO:0000313" key="3">
    <source>
        <dbReference type="Proteomes" id="UP001058974"/>
    </source>
</evidence>